<dbReference type="InterPro" id="IPR023214">
    <property type="entry name" value="HAD_sf"/>
</dbReference>
<evidence type="ECO:0000313" key="5">
    <source>
        <dbReference type="EMBL" id="SHG55582.1"/>
    </source>
</evidence>
<dbReference type="SUPFAM" id="SSF56784">
    <property type="entry name" value="HAD-like"/>
    <property type="match status" value="1"/>
</dbReference>
<evidence type="ECO:0000313" key="6">
    <source>
        <dbReference type="Proteomes" id="UP000184357"/>
    </source>
</evidence>
<dbReference type="Proteomes" id="UP000184357">
    <property type="component" value="Unassembled WGS sequence"/>
</dbReference>
<comment type="similarity">
    <text evidence="2">Belongs to the HAD-like hydrolase superfamily.</text>
</comment>
<dbReference type="STRING" id="43928.SAMN05443636_0623"/>
<dbReference type="SFLD" id="SFLDS00003">
    <property type="entry name" value="Haloacid_Dehalogenase"/>
    <property type="match status" value="1"/>
</dbReference>
<keyword evidence="6" id="KW-1185">Reference proteome</keyword>
<reference evidence="5 6" key="1">
    <citation type="submission" date="2016-11" db="EMBL/GenBank/DDBJ databases">
        <authorList>
            <person name="Jaros S."/>
            <person name="Januszkiewicz K."/>
            <person name="Wedrychowicz H."/>
        </authorList>
    </citation>
    <scope>NUCLEOTIDE SEQUENCE [LARGE SCALE GENOMIC DNA]</scope>
    <source>
        <strain evidence="5 6">DSM 9297</strain>
    </source>
</reference>
<organism evidence="5 6">
    <name type="scientific">Halobaculum gomorrense</name>
    <dbReference type="NCBI Taxonomy" id="43928"/>
    <lineage>
        <taxon>Archaea</taxon>
        <taxon>Methanobacteriati</taxon>
        <taxon>Methanobacteriota</taxon>
        <taxon>Stenosarchaea group</taxon>
        <taxon>Halobacteria</taxon>
        <taxon>Halobacteriales</taxon>
        <taxon>Haloferacaceae</taxon>
        <taxon>Halobaculum</taxon>
    </lineage>
</organism>
<name>A0A1M5KRV0_9EURY</name>
<dbReference type="NCBIfam" id="TIGR01549">
    <property type="entry name" value="HAD-SF-IA-v1"/>
    <property type="match status" value="1"/>
</dbReference>
<keyword evidence="3 5" id="KW-0378">Hydrolase</keyword>
<dbReference type="Gene3D" id="3.40.50.1000">
    <property type="entry name" value="HAD superfamily/HAD-like"/>
    <property type="match status" value="1"/>
</dbReference>
<dbReference type="InterPro" id="IPR051400">
    <property type="entry name" value="HAD-like_hydrolase"/>
</dbReference>
<dbReference type="Pfam" id="PF00702">
    <property type="entry name" value="Hydrolase"/>
    <property type="match status" value="1"/>
</dbReference>
<dbReference type="PRINTS" id="PR00413">
    <property type="entry name" value="HADHALOGNASE"/>
</dbReference>
<comment type="cofactor">
    <cofactor evidence="1">
        <name>Mg(2+)</name>
        <dbReference type="ChEBI" id="CHEBI:18420"/>
    </cofactor>
</comment>
<evidence type="ECO:0000256" key="1">
    <source>
        <dbReference type="ARBA" id="ARBA00001946"/>
    </source>
</evidence>
<accession>A0A1M5KRV0</accession>
<dbReference type="EMBL" id="FQWV01000001">
    <property type="protein sequence ID" value="SHG55582.1"/>
    <property type="molecule type" value="Genomic_DNA"/>
</dbReference>
<evidence type="ECO:0000256" key="4">
    <source>
        <dbReference type="ARBA" id="ARBA00022842"/>
    </source>
</evidence>
<protein>
    <submittedName>
        <fullName evidence="5">Putative hydrolase of the HAD superfamily</fullName>
    </submittedName>
</protein>
<dbReference type="NCBIfam" id="TIGR01509">
    <property type="entry name" value="HAD-SF-IA-v3"/>
    <property type="match status" value="1"/>
</dbReference>
<dbReference type="InterPro" id="IPR006439">
    <property type="entry name" value="HAD-SF_hydro_IA"/>
</dbReference>
<dbReference type="GO" id="GO:0016787">
    <property type="term" value="F:hydrolase activity"/>
    <property type="evidence" value="ECO:0007669"/>
    <property type="project" value="UniProtKB-KW"/>
</dbReference>
<gene>
    <name evidence="5" type="ORF">SAMN05443636_0623</name>
</gene>
<dbReference type="AlphaFoldDB" id="A0A1M5KRV0"/>
<sequence>MRDAGTDPGTGETTLSPDAQAPVMAILFDLDDTLCTDDGDPAETLAAAFDRAGVERFCDAETFVSTWTEVGNVDSDVEFYREQLRIVAERTGGDAAAPDPDSPALDAVARAYDEARDHTAVSFVPGAEAALEAAVASGRPVGLVTNGSRETQTTKLEALGIRDRFDACVFGEPGRPVKPDPEPFERALAALDADPTDAIKVGDRLAVDVAGANALGIESVWRPATDDATVGPDDPEPDHRIDSMAEFASLI</sequence>
<evidence type="ECO:0000256" key="3">
    <source>
        <dbReference type="ARBA" id="ARBA00022801"/>
    </source>
</evidence>
<dbReference type="Gene3D" id="1.20.120.710">
    <property type="entry name" value="Haloacid dehalogenase hydrolase-like domain"/>
    <property type="match status" value="1"/>
</dbReference>
<dbReference type="InterPro" id="IPR036412">
    <property type="entry name" value="HAD-like_sf"/>
</dbReference>
<proteinExistence type="inferred from homology"/>
<dbReference type="PANTHER" id="PTHR46470:SF4">
    <property type="entry name" value="5-AMINO-6-(5-PHOSPHO-D-RIBITYLAMINO)URACIL PHOSPHATASE YIGB"/>
    <property type="match status" value="1"/>
</dbReference>
<dbReference type="SFLD" id="SFLDG01129">
    <property type="entry name" value="C1.5:_HAD__Beta-PGM__Phosphata"/>
    <property type="match status" value="1"/>
</dbReference>
<evidence type="ECO:0000256" key="2">
    <source>
        <dbReference type="ARBA" id="ARBA00007958"/>
    </source>
</evidence>
<keyword evidence="4" id="KW-0460">Magnesium</keyword>
<dbReference type="PANTHER" id="PTHR46470">
    <property type="entry name" value="N-ACYLNEURAMINATE-9-PHOSPHATASE"/>
    <property type="match status" value="1"/>
</dbReference>
<dbReference type="GO" id="GO:0009231">
    <property type="term" value="P:riboflavin biosynthetic process"/>
    <property type="evidence" value="ECO:0007669"/>
    <property type="project" value="TreeGrafter"/>
</dbReference>